<evidence type="ECO:0000313" key="7">
    <source>
        <dbReference type="Proteomes" id="UP000215596"/>
    </source>
</evidence>
<dbReference type="GO" id="GO:0005975">
    <property type="term" value="P:carbohydrate metabolic process"/>
    <property type="evidence" value="ECO:0007669"/>
    <property type="project" value="InterPro"/>
</dbReference>
<dbReference type="InterPro" id="IPR036962">
    <property type="entry name" value="Glyco_hydro_3_N_sf"/>
</dbReference>
<dbReference type="InterPro" id="IPR036881">
    <property type="entry name" value="Glyco_hydro_3_C_sf"/>
</dbReference>
<feature type="domain" description="Glycoside hydrolase family 3 C-terminal" evidence="5">
    <location>
        <begin position="370"/>
        <end position="529"/>
    </location>
</feature>
<dbReference type="InterPro" id="IPR050226">
    <property type="entry name" value="NagZ_Beta-hexosaminidase"/>
</dbReference>
<dbReference type="GO" id="GO:0009254">
    <property type="term" value="P:peptidoglycan turnover"/>
    <property type="evidence" value="ECO:0007669"/>
    <property type="project" value="TreeGrafter"/>
</dbReference>
<dbReference type="Proteomes" id="UP000215596">
    <property type="component" value="Unassembled WGS sequence"/>
</dbReference>
<dbReference type="OrthoDB" id="9805821at2"/>
<dbReference type="Pfam" id="PF00933">
    <property type="entry name" value="Glyco_hydro_3"/>
    <property type="match status" value="1"/>
</dbReference>
<protein>
    <submittedName>
        <fullName evidence="6">Beta-N-acetylhexosaminidase</fullName>
    </submittedName>
</protein>
<dbReference type="SUPFAM" id="SSF51445">
    <property type="entry name" value="(Trans)glycosidases"/>
    <property type="match status" value="1"/>
</dbReference>
<comment type="caution">
    <text evidence="6">The sequence shown here is derived from an EMBL/GenBank/DDBJ whole genome shotgun (WGS) entry which is preliminary data.</text>
</comment>
<gene>
    <name evidence="6" type="ORF">CHH67_02430</name>
</gene>
<dbReference type="SUPFAM" id="SSF52279">
    <property type="entry name" value="Beta-D-glucan exohydrolase, C-terminal domain"/>
    <property type="match status" value="1"/>
</dbReference>
<evidence type="ECO:0000259" key="4">
    <source>
        <dbReference type="Pfam" id="PF00933"/>
    </source>
</evidence>
<organism evidence="6 7">
    <name type="scientific">Paenibacillus campinasensis</name>
    <dbReference type="NCBI Taxonomy" id="66347"/>
    <lineage>
        <taxon>Bacteria</taxon>
        <taxon>Bacillati</taxon>
        <taxon>Bacillota</taxon>
        <taxon>Bacilli</taxon>
        <taxon>Bacillales</taxon>
        <taxon>Paenibacillaceae</taxon>
        <taxon>Paenibacillus</taxon>
    </lineage>
</organism>
<feature type="domain" description="Glycoside hydrolase family 3 N-terminal" evidence="4">
    <location>
        <begin position="10"/>
        <end position="333"/>
    </location>
</feature>
<keyword evidence="3" id="KW-0326">Glycosidase</keyword>
<dbReference type="GO" id="GO:0004553">
    <property type="term" value="F:hydrolase activity, hydrolyzing O-glycosyl compounds"/>
    <property type="evidence" value="ECO:0007669"/>
    <property type="project" value="InterPro"/>
</dbReference>
<evidence type="ECO:0000259" key="5">
    <source>
        <dbReference type="Pfam" id="PF01915"/>
    </source>
</evidence>
<dbReference type="AlphaFoldDB" id="A0A268F380"/>
<evidence type="ECO:0000256" key="3">
    <source>
        <dbReference type="ARBA" id="ARBA00023295"/>
    </source>
</evidence>
<reference evidence="6 7" key="1">
    <citation type="submission" date="2017-07" db="EMBL/GenBank/DDBJ databases">
        <title>Isolation and whole genome analysis of endospore-forming bacteria from heroin.</title>
        <authorList>
            <person name="Kalinowski J."/>
            <person name="Ahrens B."/>
            <person name="Al-Dilaimi A."/>
            <person name="Winkler A."/>
            <person name="Wibberg D."/>
            <person name="Schleenbecker U."/>
            <person name="Ruckert C."/>
            <person name="Wolfel R."/>
            <person name="Grass G."/>
        </authorList>
    </citation>
    <scope>NUCLEOTIDE SEQUENCE [LARGE SCALE GENOMIC DNA]</scope>
    <source>
        <strain evidence="6 7">7537-G1</strain>
    </source>
</reference>
<dbReference type="Gene3D" id="3.20.20.300">
    <property type="entry name" value="Glycoside hydrolase, family 3, N-terminal domain"/>
    <property type="match status" value="1"/>
</dbReference>
<dbReference type="NCBIfam" id="NF003740">
    <property type="entry name" value="PRK05337.1"/>
    <property type="match status" value="1"/>
</dbReference>
<dbReference type="PANTHER" id="PTHR30480:SF16">
    <property type="entry name" value="GLYCOSIDE HYDROLASE FAMILY 3 DOMAIN PROTEIN"/>
    <property type="match status" value="1"/>
</dbReference>
<dbReference type="PANTHER" id="PTHR30480">
    <property type="entry name" value="BETA-HEXOSAMINIDASE-RELATED"/>
    <property type="match status" value="1"/>
</dbReference>
<keyword evidence="2" id="KW-0378">Hydrolase</keyword>
<dbReference type="InterPro" id="IPR017853">
    <property type="entry name" value="GH"/>
</dbReference>
<evidence type="ECO:0000313" key="6">
    <source>
        <dbReference type="EMBL" id="PAD79847.1"/>
    </source>
</evidence>
<sequence length="539" mass="58646">MKWTLQSLSLEQKVGQLFICGFDDIEANEHARALVEQHQVGGIIYFRRNVRSLSQLSALSDSLQELAAAGDQPPLFIAIDQEGGMVARIDQDGVNRVPGSMALGASGREEDAYIAAQICARELRSVGVNMNFAPCLDVNNNPRNPVIGVRSFGEDPEAVARLGCAVIRGYQEEAVSATAKHFPGHGDTSVDSHLGRASVPHDRERLNRVELVPFAQAIREGVDAIMTAHVSFPAIEDSGYPATLSRPVLTGLLREEMGFQGLIVTDCLEMHAISKQYGVAEGAVLAILAGADCVLVSHTYAEQDAAIRAVVEAVRSGRIPESRIDASVERILALKQRQIKQREQLPLSASGVPQEEVQQLLYAIAGRSLTLVKDEGQLPIRKDVDTLVIWPELRQATQVDEAWSKSYTLGDALKDYGVPVRELRISTDMTDEEVAQVVQDADGYKQIIAVTYTAESRLPHGQQQLVNKLASLQRGSLVVLASRNPYDIEFLEGIKTYLCSYENTPPLMQAAAAALIGKLKPKGKLPVALGEEYPLAHSS</sequence>
<name>A0A268F380_9BACL</name>
<dbReference type="InterPro" id="IPR002772">
    <property type="entry name" value="Glyco_hydro_3_C"/>
</dbReference>
<accession>A0A268F380</accession>
<dbReference type="Pfam" id="PF01915">
    <property type="entry name" value="Glyco_hydro_3_C"/>
    <property type="match status" value="1"/>
</dbReference>
<evidence type="ECO:0000256" key="1">
    <source>
        <dbReference type="ARBA" id="ARBA00005336"/>
    </source>
</evidence>
<dbReference type="EMBL" id="NPBY01000009">
    <property type="protein sequence ID" value="PAD79847.1"/>
    <property type="molecule type" value="Genomic_DNA"/>
</dbReference>
<dbReference type="Gene3D" id="3.40.50.1700">
    <property type="entry name" value="Glycoside hydrolase family 3 C-terminal domain"/>
    <property type="match status" value="1"/>
</dbReference>
<dbReference type="InterPro" id="IPR001764">
    <property type="entry name" value="Glyco_hydro_3_N"/>
</dbReference>
<comment type="similarity">
    <text evidence="1">Belongs to the glycosyl hydrolase 3 family.</text>
</comment>
<proteinExistence type="inferred from homology"/>
<evidence type="ECO:0000256" key="2">
    <source>
        <dbReference type="ARBA" id="ARBA00022801"/>
    </source>
</evidence>
<dbReference type="RefSeq" id="WP_095263381.1">
    <property type="nucleotide sequence ID" value="NZ_NPBY01000009.1"/>
</dbReference>